<accession>A0AAD5QZI0</accession>
<protein>
    <submittedName>
        <fullName evidence="2">Uncharacterized protein</fullName>
    </submittedName>
</protein>
<feature type="compositionally biased region" description="Basic and acidic residues" evidence="1">
    <location>
        <begin position="1"/>
        <end position="13"/>
    </location>
</feature>
<evidence type="ECO:0000313" key="2">
    <source>
        <dbReference type="EMBL" id="KAJ1366778.1"/>
    </source>
</evidence>
<dbReference type="AlphaFoldDB" id="A0AAD5QZI0"/>
<evidence type="ECO:0000256" key="1">
    <source>
        <dbReference type="SAM" id="MobiDB-lite"/>
    </source>
</evidence>
<dbReference type="EMBL" id="JAHQIW010005656">
    <property type="protein sequence ID" value="KAJ1366778.1"/>
    <property type="molecule type" value="Genomic_DNA"/>
</dbReference>
<keyword evidence="3" id="KW-1185">Reference proteome</keyword>
<proteinExistence type="predicted"/>
<evidence type="ECO:0000313" key="3">
    <source>
        <dbReference type="Proteomes" id="UP001196413"/>
    </source>
</evidence>
<organism evidence="2 3">
    <name type="scientific">Parelaphostrongylus tenuis</name>
    <name type="common">Meningeal worm</name>
    <dbReference type="NCBI Taxonomy" id="148309"/>
    <lineage>
        <taxon>Eukaryota</taxon>
        <taxon>Metazoa</taxon>
        <taxon>Ecdysozoa</taxon>
        <taxon>Nematoda</taxon>
        <taxon>Chromadorea</taxon>
        <taxon>Rhabditida</taxon>
        <taxon>Rhabditina</taxon>
        <taxon>Rhabditomorpha</taxon>
        <taxon>Strongyloidea</taxon>
        <taxon>Metastrongylidae</taxon>
        <taxon>Parelaphostrongylus</taxon>
    </lineage>
</organism>
<name>A0AAD5QZI0_PARTN</name>
<comment type="caution">
    <text evidence="2">The sequence shown here is derived from an EMBL/GenBank/DDBJ whole genome shotgun (WGS) entry which is preliminary data.</text>
</comment>
<dbReference type="Proteomes" id="UP001196413">
    <property type="component" value="Unassembled WGS sequence"/>
</dbReference>
<feature type="region of interest" description="Disordered" evidence="1">
    <location>
        <begin position="1"/>
        <end position="23"/>
    </location>
</feature>
<gene>
    <name evidence="2" type="ORF">KIN20_027537</name>
</gene>
<reference evidence="2" key="1">
    <citation type="submission" date="2021-06" db="EMBL/GenBank/DDBJ databases">
        <title>Parelaphostrongylus tenuis whole genome reference sequence.</title>
        <authorList>
            <person name="Garwood T.J."/>
            <person name="Larsen P.A."/>
            <person name="Fountain-Jones N.M."/>
            <person name="Garbe J.R."/>
            <person name="Macchietto M.G."/>
            <person name="Kania S.A."/>
            <person name="Gerhold R.W."/>
            <person name="Richards J.E."/>
            <person name="Wolf T.M."/>
        </authorList>
    </citation>
    <scope>NUCLEOTIDE SEQUENCE</scope>
    <source>
        <strain evidence="2">MNPRO001-30</strain>
        <tissue evidence="2">Meninges</tissue>
    </source>
</reference>
<feature type="compositionally biased region" description="Polar residues" evidence="1">
    <location>
        <begin position="14"/>
        <end position="23"/>
    </location>
</feature>
<sequence length="118" mass="13355">MLDMGKSEAEKLETSQSTKSTNEVPLTRYCGSWKTLPSEDLHLCGVPPKRFDLITDENKDHNANKRIDSFEEDAKKERIATNIEHCAKPIERRMRLTESESIMVCTVLSLAGIILSMT</sequence>